<dbReference type="PANTHER" id="PTHR23389:SF6">
    <property type="entry name" value="REPLICATION FACTOR C SUBUNIT 1"/>
    <property type="match status" value="1"/>
</dbReference>
<evidence type="ECO:0000256" key="3">
    <source>
        <dbReference type="ARBA" id="ARBA00022705"/>
    </source>
</evidence>
<comment type="subunit">
    <text evidence="7">Heteromultimer composed of small subunits (RfcS) and large subunits (RfcL).</text>
</comment>
<gene>
    <name evidence="7" type="primary">rfcL</name>
    <name evidence="9" type="ordered locus">Tagg_0125</name>
</gene>
<dbReference type="Pfam" id="PF00004">
    <property type="entry name" value="AAA"/>
    <property type="match status" value="1"/>
</dbReference>
<dbReference type="CDD" id="cd18140">
    <property type="entry name" value="HLD_clamp_RFC"/>
    <property type="match status" value="1"/>
</dbReference>
<keyword evidence="4 7" id="KW-0547">Nucleotide-binding</keyword>
<feature type="binding site" evidence="7">
    <location>
        <begin position="49"/>
        <end position="56"/>
    </location>
    <ligand>
        <name>ATP</name>
        <dbReference type="ChEBI" id="CHEBI:30616"/>
    </ligand>
</feature>
<dbReference type="Pfam" id="PF21960">
    <property type="entry name" value="RCF1-5-like_lid"/>
    <property type="match status" value="1"/>
</dbReference>
<dbReference type="SUPFAM" id="SSF52540">
    <property type="entry name" value="P-loop containing nucleoside triphosphate hydrolases"/>
    <property type="match status" value="1"/>
</dbReference>
<keyword evidence="5 7" id="KW-0067">ATP-binding</keyword>
<dbReference type="Gene3D" id="3.40.50.300">
    <property type="entry name" value="P-loop containing nucleotide triphosphate hydrolases"/>
    <property type="match status" value="1"/>
</dbReference>
<evidence type="ECO:0000259" key="8">
    <source>
        <dbReference type="SMART" id="SM00382"/>
    </source>
</evidence>
<dbReference type="Gene3D" id="1.10.8.60">
    <property type="match status" value="1"/>
</dbReference>
<dbReference type="SMART" id="SM00382">
    <property type="entry name" value="AAA"/>
    <property type="match status" value="1"/>
</dbReference>
<evidence type="ECO:0000256" key="1">
    <source>
        <dbReference type="ARBA" id="ARBA00006878"/>
    </source>
</evidence>
<evidence type="ECO:0000313" key="10">
    <source>
        <dbReference type="Proteomes" id="UP000002376"/>
    </source>
</evidence>
<dbReference type="CDD" id="cd00009">
    <property type="entry name" value="AAA"/>
    <property type="match status" value="1"/>
</dbReference>
<dbReference type="AlphaFoldDB" id="D5TZV5"/>
<dbReference type="NCBIfam" id="NF003229">
    <property type="entry name" value="PRK04195.1-5"/>
    <property type="match status" value="1"/>
</dbReference>
<dbReference type="InterPro" id="IPR003593">
    <property type="entry name" value="AAA+_ATPase"/>
</dbReference>
<dbReference type="Proteomes" id="UP000002376">
    <property type="component" value="Chromosome"/>
</dbReference>
<reference evidence="9 10" key="1">
    <citation type="journal article" date="2010" name="Stand. Genomic Sci.">
        <title>Complete genome sequence of Thermosphaera aggregans type strain (M11TL).</title>
        <authorList>
            <person name="Spring S."/>
            <person name="Rachel R."/>
            <person name="Lapidus A."/>
            <person name="Davenport K."/>
            <person name="Tice H."/>
            <person name="Copeland A."/>
            <person name="Cheng J.F."/>
            <person name="Lucas S."/>
            <person name="Chen F."/>
            <person name="Nolan M."/>
            <person name="Bruce D."/>
            <person name="Goodwin L."/>
            <person name="Pitluck S."/>
            <person name="Ivanova N."/>
            <person name="Mavromatis K."/>
            <person name="Ovchinnikova G."/>
            <person name="Pati A."/>
            <person name="Chen A."/>
            <person name="Palaniappan K."/>
            <person name="Land M."/>
            <person name="Hauser L."/>
            <person name="Chang Y.J."/>
            <person name="Jeffries C.C."/>
            <person name="Brettin T."/>
            <person name="Detter J.C."/>
            <person name="Tapia R."/>
            <person name="Han C."/>
            <person name="Heimerl T."/>
            <person name="Weikl F."/>
            <person name="Brambilla E."/>
            <person name="Goker M."/>
            <person name="Bristow J."/>
            <person name="Eisen J.A."/>
            <person name="Markowitz V."/>
            <person name="Hugenholtz P."/>
            <person name="Kyrpides N.C."/>
            <person name="Klenk H.P."/>
        </authorList>
    </citation>
    <scope>NUCLEOTIDE SEQUENCE [LARGE SCALE GENOMIC DNA]</scope>
    <source>
        <strain evidence="10">DSM 11486 / M11TL</strain>
    </source>
</reference>
<dbReference type="RefSeq" id="WP_013128998.1">
    <property type="nucleotide sequence ID" value="NC_014160.1"/>
</dbReference>
<evidence type="ECO:0000256" key="7">
    <source>
        <dbReference type="HAMAP-Rule" id="MF_01508"/>
    </source>
</evidence>
<dbReference type="EMBL" id="CP001939">
    <property type="protein sequence ID" value="ADG90405.1"/>
    <property type="molecule type" value="Genomic_DNA"/>
</dbReference>
<dbReference type="eggNOG" id="arCOG00470">
    <property type="taxonomic scope" value="Archaea"/>
</dbReference>
<dbReference type="HAMAP" id="MF_01508">
    <property type="entry name" value="RfcL"/>
    <property type="match status" value="1"/>
</dbReference>
<name>D5TZV5_THEAM</name>
<dbReference type="KEGG" id="tag:Tagg_0125"/>
<keyword evidence="10" id="KW-1185">Reference proteome</keyword>
<dbReference type="GO" id="GO:0006260">
    <property type="term" value="P:DNA replication"/>
    <property type="evidence" value="ECO:0007669"/>
    <property type="project" value="UniProtKB-UniRule"/>
</dbReference>
<organism evidence="9 10">
    <name type="scientific">Thermosphaera aggregans (strain DSM 11486 / M11TL)</name>
    <dbReference type="NCBI Taxonomy" id="633148"/>
    <lineage>
        <taxon>Archaea</taxon>
        <taxon>Thermoproteota</taxon>
        <taxon>Thermoprotei</taxon>
        <taxon>Desulfurococcales</taxon>
        <taxon>Desulfurococcaceae</taxon>
        <taxon>Thermosphaera</taxon>
    </lineage>
</organism>
<comment type="function">
    <text evidence="7">Part of the RFC clamp loader complex which loads the PCNA sliding clamp onto DNA.</text>
</comment>
<sequence>MSSALPWIIKYRPRTIEDVVNQEDAKNAFLNWLENWGKPGQKKAVLLHGPAGCGKTSLVEAVARSKGYQLFEMNASDFRRKSDIESIAKIAAQTSGLTGKRKIILLDEVDGINARADEGGIEAIIELINVSKNPIVMTANNPYSKNLLPLRQNVLEIPMKRLSETHVVTALKKICGAEKIECSDEALREIAKRSEGDLRSAINDLQAIAETYGKVTLELVKSLATYRDRQYAPYEALQRLFNAKYVFQAKDALTSTDLDYDELFLWLNEHIPTYYEDPEEVARAYEALSRADVYYGRIKSRGQWDLLSYMYDMMGPGVAFARKVYKYRFKPFKAPSRKKQLSETKRSREVREALAEHLASRLLTSKATVKAEVIPYLQVIFKYNPRYAARIAKGYSLSEEHINWLAGSKSLEVIGYLKKGEKARERGRGG</sequence>
<dbReference type="PANTHER" id="PTHR23389">
    <property type="entry name" value="CHROMOSOME TRANSMISSION FIDELITY FACTOR 18"/>
    <property type="match status" value="1"/>
</dbReference>
<dbReference type="InterPro" id="IPR027417">
    <property type="entry name" value="P-loop_NTPase"/>
</dbReference>
<evidence type="ECO:0000256" key="6">
    <source>
        <dbReference type="ARBA" id="ARBA00032141"/>
    </source>
</evidence>
<dbReference type="STRING" id="633148.Tagg_0125"/>
<dbReference type="GO" id="GO:0003689">
    <property type="term" value="F:DNA clamp loader activity"/>
    <property type="evidence" value="ECO:0007669"/>
    <property type="project" value="UniProtKB-UniRule"/>
</dbReference>
<dbReference type="GO" id="GO:0005524">
    <property type="term" value="F:ATP binding"/>
    <property type="evidence" value="ECO:0007669"/>
    <property type="project" value="UniProtKB-UniRule"/>
</dbReference>
<feature type="domain" description="AAA+ ATPase" evidence="8">
    <location>
        <begin position="41"/>
        <end position="173"/>
    </location>
</feature>
<dbReference type="GO" id="GO:0016887">
    <property type="term" value="F:ATP hydrolysis activity"/>
    <property type="evidence" value="ECO:0007669"/>
    <property type="project" value="InterPro"/>
</dbReference>
<evidence type="ECO:0000256" key="5">
    <source>
        <dbReference type="ARBA" id="ARBA00022840"/>
    </source>
</evidence>
<dbReference type="HOGENOM" id="CLU_027255_1_1_2"/>
<dbReference type="InterPro" id="IPR023935">
    <property type="entry name" value="Rep_factor-C_lsu"/>
</dbReference>
<comment type="similarity">
    <text evidence="1 7">Belongs to the activator 1 small subunits family. RfcL subfamily.</text>
</comment>
<dbReference type="GeneID" id="9165136"/>
<keyword evidence="3 7" id="KW-0235">DNA replication</keyword>
<dbReference type="OrthoDB" id="8658at2157"/>
<accession>D5TZV5</accession>
<evidence type="ECO:0000313" key="9">
    <source>
        <dbReference type="EMBL" id="ADG90405.1"/>
    </source>
</evidence>
<reference evidence="10" key="2">
    <citation type="journal article" date="2010" name="Stand. Genomic Sci.">
        <title>Complete genome sequence of Thermosphaera aggregans type strain (M11TLT).</title>
        <authorList>
            <person name="Spring S."/>
            <person name="Rachel R."/>
            <person name="Lapidus A."/>
            <person name="Davenport K."/>
            <person name="Tice H."/>
            <person name="Copeland A."/>
            <person name="Cheng J.-F."/>
            <person name="Lucas S."/>
            <person name="Chen F."/>
            <person name="Nolan M."/>
            <person name="Bruce D."/>
            <person name="Goodwin L."/>
            <person name="Pitluck S."/>
            <person name="Ivanova N."/>
            <person name="Mavromatis K."/>
            <person name="Ovchinnikova G."/>
            <person name="Pati A."/>
            <person name="Chen A."/>
            <person name="Palaniappan K."/>
            <person name="Land M."/>
            <person name="Hauser L."/>
            <person name="Chang Y.-J."/>
            <person name="Jeffries C.C."/>
            <person name="Brettin T."/>
            <person name="Detter J.C."/>
            <person name="Tapia R."/>
            <person name="Han C."/>
            <person name="Heimerl T."/>
            <person name="Weikl F."/>
            <person name="Brambilla E."/>
            <person name="Goker M."/>
            <person name="Bristow J."/>
            <person name="Eisen J.A."/>
            <person name="Markowitz V."/>
            <person name="Hugenholtz P."/>
            <person name="Kyrpides N.C."/>
            <person name="Klenk H.-P."/>
        </authorList>
    </citation>
    <scope>NUCLEOTIDE SEQUENCE [LARGE SCALE GENOMIC DNA]</scope>
    <source>
        <strain evidence="10">DSM 11486 / M11TL</strain>
    </source>
</reference>
<dbReference type="InterPro" id="IPR003959">
    <property type="entry name" value="ATPase_AAA_core"/>
</dbReference>
<dbReference type="InterPro" id="IPR047854">
    <property type="entry name" value="RFC_lid"/>
</dbReference>
<evidence type="ECO:0000256" key="4">
    <source>
        <dbReference type="ARBA" id="ARBA00022741"/>
    </source>
</evidence>
<evidence type="ECO:0000256" key="2">
    <source>
        <dbReference type="ARBA" id="ARBA00014793"/>
    </source>
</evidence>
<protein>
    <recommendedName>
        <fullName evidence="2 7">Replication factor C large subunit</fullName>
        <shortName evidence="7">RFC large subunit</shortName>
    </recommendedName>
    <alternativeName>
        <fullName evidence="6 7">Clamp loader large subunit</fullName>
    </alternativeName>
</protein>
<proteinExistence type="inferred from homology"/>
<reference key="3">
    <citation type="submission" date="2010-02" db="EMBL/GenBank/DDBJ databases">
        <title>Complete genome sequence of Thermosphaera aggregans type strain (M11TL).</title>
        <authorList>
            <consortium name="US DOE Joint Genome Institute (JGI-PGF)"/>
            <person name="Spring S."/>
            <person name="Lapidus A."/>
            <person name="Munk C."/>
            <person name="Schroeder M."/>
            <person name="Glavina Del Rio T."/>
            <person name="Tice H."/>
            <person name="Copeland A."/>
            <person name="Cheng J.-F."/>
            <person name="Lucas S."/>
            <person name="Chen F."/>
            <person name="Nolan M."/>
            <person name="Bruce D."/>
            <person name="Goodwin L."/>
            <person name="Pitluck S."/>
            <person name="Ivanova N."/>
            <person name="Mavromatis K."/>
            <person name="Ovchinnikova G."/>
            <person name="Pati A."/>
            <person name="Chen A."/>
            <person name="Palaniappan K."/>
            <person name="Land M."/>
            <person name="Hauser L."/>
            <person name="Chang Y.-J."/>
            <person name="Jeffries C.C."/>
            <person name="Brettin T."/>
            <person name="Detter J.C."/>
            <person name="Tapia R."/>
            <person name="Han C."/>
            <person name="Chain P."/>
            <person name="Heimerl T."/>
            <person name="Weik F."/>
            <person name="Goker M."/>
            <person name="Rachel R."/>
            <person name="Bristow J."/>
            <person name="Eisen J.A."/>
            <person name="Markowitz V."/>
            <person name="Hugenholtz P."/>
            <person name="Kyrpides N.C."/>
            <person name="Klenk H.-P."/>
        </authorList>
    </citation>
    <scope>NUCLEOTIDE SEQUENCE</scope>
    <source>
        <strain>DSM 11486</strain>
    </source>
</reference>